<keyword evidence="3" id="KW-0067">ATP-binding</keyword>
<keyword evidence="1" id="KW-0418">Kinase</keyword>
<dbReference type="Proteomes" id="UP001144096">
    <property type="component" value="Unassembled WGS sequence"/>
</dbReference>
<gene>
    <name evidence="3" type="ORF">M8542_49570</name>
</gene>
<feature type="domain" description="Histidine kinase/HSP90-like ATPase" evidence="2">
    <location>
        <begin position="24"/>
        <end position="127"/>
    </location>
</feature>
<organism evidence="3 4">
    <name type="scientific">Amycolatopsis iheyensis</name>
    <dbReference type="NCBI Taxonomy" id="2945988"/>
    <lineage>
        <taxon>Bacteria</taxon>
        <taxon>Bacillati</taxon>
        <taxon>Actinomycetota</taxon>
        <taxon>Actinomycetes</taxon>
        <taxon>Pseudonocardiales</taxon>
        <taxon>Pseudonocardiaceae</taxon>
        <taxon>Amycolatopsis</taxon>
    </lineage>
</organism>
<dbReference type="RefSeq" id="WP_257927434.1">
    <property type="nucleotide sequence ID" value="NZ_JAMXQV010000063.1"/>
</dbReference>
<accession>A0A9X2SRW2</accession>
<evidence type="ECO:0000313" key="4">
    <source>
        <dbReference type="Proteomes" id="UP001144096"/>
    </source>
</evidence>
<keyword evidence="1" id="KW-0808">Transferase</keyword>
<dbReference type="InterPro" id="IPR050267">
    <property type="entry name" value="Anti-sigma-factor_SerPK"/>
</dbReference>
<protein>
    <submittedName>
        <fullName evidence="3">ATP-binding protein</fullName>
    </submittedName>
</protein>
<sequence length="137" mass="14853">MEALCEKVATAGRLSIDLSGRPSARQVRTTVTENLLFGAPPAHRYGGVLLVVDELVGNAYRHAGEPRELRVVRRGDSVLVEVTDTSPVALTIQEQRLAPRGHGLRLVNELATEWGARADDRGKVVWALVPAHLYPAG</sequence>
<keyword evidence="4" id="KW-1185">Reference proteome</keyword>
<reference evidence="3" key="1">
    <citation type="submission" date="2022-06" db="EMBL/GenBank/DDBJ databases">
        <title>Amycolatopsis iheyaensis sp. nov., a new species of the genus Amycolatopsis isolated from soil in Iheya island, Japan.</title>
        <authorList>
            <person name="Ngamcharungchit C."/>
            <person name="Kanto H."/>
            <person name="Take A."/>
            <person name="Intra B."/>
            <person name="Matsumoto A."/>
            <person name="Panbangred W."/>
            <person name="Inahashi Y."/>
        </authorList>
    </citation>
    <scope>NUCLEOTIDE SEQUENCE</scope>
    <source>
        <strain evidence="3">OK19-0408</strain>
    </source>
</reference>
<dbReference type="GO" id="GO:0005524">
    <property type="term" value="F:ATP binding"/>
    <property type="evidence" value="ECO:0007669"/>
    <property type="project" value="UniProtKB-KW"/>
</dbReference>
<dbReference type="InterPro" id="IPR003594">
    <property type="entry name" value="HATPase_dom"/>
</dbReference>
<evidence type="ECO:0000313" key="3">
    <source>
        <dbReference type="EMBL" id="MCR6490855.1"/>
    </source>
</evidence>
<evidence type="ECO:0000256" key="1">
    <source>
        <dbReference type="ARBA" id="ARBA00022527"/>
    </source>
</evidence>
<proteinExistence type="predicted"/>
<dbReference type="EMBL" id="JAMXQV010000063">
    <property type="protein sequence ID" value="MCR6490855.1"/>
    <property type="molecule type" value="Genomic_DNA"/>
</dbReference>
<dbReference type="SUPFAM" id="SSF55874">
    <property type="entry name" value="ATPase domain of HSP90 chaperone/DNA topoisomerase II/histidine kinase"/>
    <property type="match status" value="1"/>
</dbReference>
<dbReference type="AlphaFoldDB" id="A0A9X2SRW2"/>
<dbReference type="GO" id="GO:0004674">
    <property type="term" value="F:protein serine/threonine kinase activity"/>
    <property type="evidence" value="ECO:0007669"/>
    <property type="project" value="UniProtKB-KW"/>
</dbReference>
<dbReference type="PANTHER" id="PTHR35526">
    <property type="entry name" value="ANTI-SIGMA-F FACTOR RSBW-RELATED"/>
    <property type="match status" value="1"/>
</dbReference>
<name>A0A9X2SRW2_9PSEU</name>
<dbReference type="Gene3D" id="3.30.565.10">
    <property type="entry name" value="Histidine kinase-like ATPase, C-terminal domain"/>
    <property type="match status" value="1"/>
</dbReference>
<dbReference type="CDD" id="cd16936">
    <property type="entry name" value="HATPase_RsbW-like"/>
    <property type="match status" value="1"/>
</dbReference>
<dbReference type="InterPro" id="IPR036890">
    <property type="entry name" value="HATPase_C_sf"/>
</dbReference>
<keyword evidence="3" id="KW-0547">Nucleotide-binding</keyword>
<comment type="caution">
    <text evidence="3">The sequence shown here is derived from an EMBL/GenBank/DDBJ whole genome shotgun (WGS) entry which is preliminary data.</text>
</comment>
<dbReference type="PANTHER" id="PTHR35526:SF3">
    <property type="entry name" value="ANTI-SIGMA-F FACTOR RSBW"/>
    <property type="match status" value="1"/>
</dbReference>
<keyword evidence="1" id="KW-0723">Serine/threonine-protein kinase</keyword>
<evidence type="ECO:0000259" key="2">
    <source>
        <dbReference type="Pfam" id="PF13581"/>
    </source>
</evidence>
<dbReference type="Pfam" id="PF13581">
    <property type="entry name" value="HATPase_c_2"/>
    <property type="match status" value="1"/>
</dbReference>